<reference evidence="5" key="1">
    <citation type="journal article" date="2019" name="Plant J.">
        <title>Chlorella vulgaris genome assembly and annotation reveals the molecular basis for metabolic acclimation to high light conditions.</title>
        <authorList>
            <person name="Cecchin M."/>
            <person name="Marcolungo L."/>
            <person name="Rossato M."/>
            <person name="Girolomoni L."/>
            <person name="Cosentino E."/>
            <person name="Cuine S."/>
            <person name="Li-Beisson Y."/>
            <person name="Delledonne M."/>
            <person name="Ballottari M."/>
        </authorList>
    </citation>
    <scope>NUCLEOTIDE SEQUENCE</scope>
    <source>
        <strain evidence="5">211/11P</strain>
    </source>
</reference>
<evidence type="ECO:0000313" key="4">
    <source>
        <dbReference type="EMBL" id="KAI3436641.1"/>
    </source>
</evidence>
<dbReference type="PANTHER" id="PTHR43601:SF32">
    <property type="entry name" value="THIOREDOXIN-LIKE 2-2, CHLOROPLASTIC"/>
    <property type="match status" value="1"/>
</dbReference>
<dbReference type="PROSITE" id="PS51352">
    <property type="entry name" value="THIOREDOXIN_2"/>
    <property type="match status" value="1"/>
</dbReference>
<gene>
    <name evidence="4" type="ORF">D9Q98_006057</name>
    <name evidence="5" type="ORF">D9Q98_006058</name>
</gene>
<dbReference type="Pfam" id="PF00085">
    <property type="entry name" value="Thioredoxin"/>
    <property type="match status" value="1"/>
</dbReference>
<proteinExistence type="inferred from homology"/>
<evidence type="ECO:0000313" key="5">
    <source>
        <dbReference type="EMBL" id="KAI3436642.1"/>
    </source>
</evidence>
<evidence type="ECO:0000259" key="3">
    <source>
        <dbReference type="PROSITE" id="PS51352"/>
    </source>
</evidence>
<dbReference type="PANTHER" id="PTHR43601">
    <property type="entry name" value="THIOREDOXIN, MITOCHONDRIAL"/>
    <property type="match status" value="1"/>
</dbReference>
<dbReference type="InterPro" id="IPR036249">
    <property type="entry name" value="Thioredoxin-like_sf"/>
</dbReference>
<dbReference type="EMBL" id="SIDB01000002">
    <property type="protein sequence ID" value="KAI3436642.1"/>
    <property type="molecule type" value="Genomic_DNA"/>
</dbReference>
<dbReference type="InterPro" id="IPR013766">
    <property type="entry name" value="Thioredoxin_domain"/>
</dbReference>
<feature type="domain" description="Thioredoxin" evidence="3">
    <location>
        <begin position="40"/>
        <end position="217"/>
    </location>
</feature>
<evidence type="ECO:0000256" key="2">
    <source>
        <dbReference type="SAM" id="MobiDB-lite"/>
    </source>
</evidence>
<feature type="region of interest" description="Disordered" evidence="2">
    <location>
        <begin position="18"/>
        <end position="38"/>
    </location>
</feature>
<evidence type="ECO:0000313" key="6">
    <source>
        <dbReference type="Proteomes" id="UP001055712"/>
    </source>
</evidence>
<organism evidence="5 6">
    <name type="scientific">Chlorella vulgaris</name>
    <name type="common">Green alga</name>
    <dbReference type="NCBI Taxonomy" id="3077"/>
    <lineage>
        <taxon>Eukaryota</taxon>
        <taxon>Viridiplantae</taxon>
        <taxon>Chlorophyta</taxon>
        <taxon>core chlorophytes</taxon>
        <taxon>Trebouxiophyceae</taxon>
        <taxon>Chlorellales</taxon>
        <taxon>Chlorellaceae</taxon>
        <taxon>Chlorella clade</taxon>
        <taxon>Chlorella</taxon>
    </lineage>
</organism>
<dbReference type="OrthoDB" id="2121326at2759"/>
<dbReference type="Gene3D" id="3.40.30.10">
    <property type="entry name" value="Glutaredoxin"/>
    <property type="match status" value="1"/>
</dbReference>
<dbReference type="CDD" id="cd02947">
    <property type="entry name" value="TRX_family"/>
    <property type="match status" value="1"/>
</dbReference>
<dbReference type="Proteomes" id="UP001055712">
    <property type="component" value="Unassembled WGS sequence"/>
</dbReference>
<name>A0A9D4TXZ0_CHLVU</name>
<evidence type="ECO:0000256" key="1">
    <source>
        <dbReference type="ARBA" id="ARBA00008987"/>
    </source>
</evidence>
<keyword evidence="6" id="KW-1185">Reference proteome</keyword>
<protein>
    <recommendedName>
        <fullName evidence="3">Thioredoxin domain-containing protein</fullName>
    </recommendedName>
</protein>
<accession>A0A9D4TXZ0</accession>
<comment type="caution">
    <text evidence="5">The sequence shown here is derived from an EMBL/GenBank/DDBJ whole genome shotgun (WGS) entry which is preliminary data.</text>
</comment>
<comment type="similarity">
    <text evidence="1">Belongs to the thioredoxin family.</text>
</comment>
<dbReference type="GO" id="GO:0045454">
    <property type="term" value="P:cell redox homeostasis"/>
    <property type="evidence" value="ECO:0007669"/>
    <property type="project" value="TreeGrafter"/>
</dbReference>
<feature type="compositionally biased region" description="Low complexity" evidence="2">
    <location>
        <begin position="18"/>
        <end position="29"/>
    </location>
</feature>
<sequence>MVAALCAQSPVRHVQLRAPAASRGGRRASVVTNSSGRQQVAAPAQAPQQALSAATSNIVAVPAGLDAALTEGQRRKRELQAEALAQLQAERESENAWFQDTADTPSNLVSAGTPAEFKRLIVEASSDRLVVVDYFKPSCGGCRRLFPKLVQVAATNPDALFIKVNVESPEMRELGQGMQVTHLPWFHLFRSGDLVASFSANVSTVSQLRAEIATNKPCTAPGCSL</sequence>
<dbReference type="SUPFAM" id="SSF52833">
    <property type="entry name" value="Thioredoxin-like"/>
    <property type="match status" value="1"/>
</dbReference>
<dbReference type="AlphaFoldDB" id="A0A9D4TXZ0"/>
<dbReference type="EMBL" id="SIDB01000002">
    <property type="protein sequence ID" value="KAI3436641.1"/>
    <property type="molecule type" value="Genomic_DNA"/>
</dbReference>
<reference evidence="5" key="2">
    <citation type="submission" date="2020-11" db="EMBL/GenBank/DDBJ databases">
        <authorList>
            <person name="Cecchin M."/>
            <person name="Marcolungo L."/>
            <person name="Rossato M."/>
            <person name="Girolomoni L."/>
            <person name="Cosentino E."/>
            <person name="Cuine S."/>
            <person name="Li-Beisson Y."/>
            <person name="Delledonne M."/>
            <person name="Ballottari M."/>
        </authorList>
    </citation>
    <scope>NUCLEOTIDE SEQUENCE</scope>
    <source>
        <strain evidence="5">211/11P</strain>
        <tissue evidence="5">Whole cell</tissue>
    </source>
</reference>